<dbReference type="GO" id="GO:0000160">
    <property type="term" value="P:phosphorelay signal transduction system"/>
    <property type="evidence" value="ECO:0007669"/>
    <property type="project" value="InterPro"/>
</dbReference>
<protein>
    <recommendedName>
        <fullName evidence="4">OmpR/PhoB-type domain-containing protein</fullName>
    </recommendedName>
</protein>
<dbReference type="InterPro" id="IPR001867">
    <property type="entry name" value="OmpR/PhoB-type_DNA-bd"/>
</dbReference>
<dbReference type="SMART" id="SM00862">
    <property type="entry name" value="Trans_reg_C"/>
    <property type="match status" value="1"/>
</dbReference>
<keyword evidence="3" id="KW-0812">Transmembrane</keyword>
<dbReference type="OrthoDB" id="1971692at2"/>
<dbReference type="Gene3D" id="1.10.10.10">
    <property type="entry name" value="Winged helix-like DNA-binding domain superfamily/Winged helix DNA-binding domain"/>
    <property type="match status" value="1"/>
</dbReference>
<dbReference type="InterPro" id="IPR036388">
    <property type="entry name" value="WH-like_DNA-bd_sf"/>
</dbReference>
<dbReference type="GO" id="GO:0006355">
    <property type="term" value="P:regulation of DNA-templated transcription"/>
    <property type="evidence" value="ECO:0007669"/>
    <property type="project" value="InterPro"/>
</dbReference>
<feature type="transmembrane region" description="Helical" evidence="3">
    <location>
        <begin position="180"/>
        <end position="200"/>
    </location>
</feature>
<dbReference type="InterPro" id="IPR016032">
    <property type="entry name" value="Sig_transdc_resp-reg_C-effctor"/>
</dbReference>
<evidence type="ECO:0000256" key="3">
    <source>
        <dbReference type="SAM" id="Phobius"/>
    </source>
</evidence>
<evidence type="ECO:0000256" key="2">
    <source>
        <dbReference type="PROSITE-ProRule" id="PRU01091"/>
    </source>
</evidence>
<feature type="DNA-binding region" description="OmpR/PhoB-type" evidence="2">
    <location>
        <begin position="2"/>
        <end position="106"/>
    </location>
</feature>
<feature type="domain" description="OmpR/PhoB-type" evidence="4">
    <location>
        <begin position="2"/>
        <end position="106"/>
    </location>
</feature>
<dbReference type="RefSeq" id="WP_150782343.1">
    <property type="nucleotide sequence ID" value="NZ_CABVIH010000037.1"/>
</dbReference>
<dbReference type="Proteomes" id="UP000375525">
    <property type="component" value="Unassembled WGS sequence"/>
</dbReference>
<proteinExistence type="predicted"/>
<dbReference type="Pfam" id="PF00486">
    <property type="entry name" value="Trans_reg_C"/>
    <property type="match status" value="1"/>
</dbReference>
<gene>
    <name evidence="5" type="ORF">PS880_05604</name>
</gene>
<dbReference type="AlphaFoldDB" id="A0A5E7PYY1"/>
<dbReference type="PROSITE" id="PS51755">
    <property type="entry name" value="OMPR_PHOB"/>
    <property type="match status" value="1"/>
</dbReference>
<sequence length="288" mass="31408">MGQVLIDEQLIFDEDRFILFRVGGLDDEPLRLGAIASRCFSLILRSKDAVVRKRDLMAGAWGSYGLEVTDNSLAQVVRQLRLALEKLQPDRDFIQTVPRIGYRLTDGVRIEELSSEPPNALVACEKVLLNEALVQVELRKTCCKGLDVQPPSMSGGQILEAESLGGRLPRALSASLHERGLIALLVWGLLAFLLGVIGLVPTNDSLRLDFSAPSTIGGIQVYSSTSDMNPQTGSALQTLILRSQKIAMLLGISSDKVHVYLLPARRGADQIFCDGDLQSPQSRCIGVQ</sequence>
<keyword evidence="3" id="KW-1133">Transmembrane helix</keyword>
<evidence type="ECO:0000313" key="5">
    <source>
        <dbReference type="EMBL" id="VVP54754.1"/>
    </source>
</evidence>
<dbReference type="EMBL" id="CABVIH010000037">
    <property type="protein sequence ID" value="VVP54754.1"/>
    <property type="molecule type" value="Genomic_DNA"/>
</dbReference>
<evidence type="ECO:0000313" key="6">
    <source>
        <dbReference type="Proteomes" id="UP000375525"/>
    </source>
</evidence>
<dbReference type="SUPFAM" id="SSF46894">
    <property type="entry name" value="C-terminal effector domain of the bipartite response regulators"/>
    <property type="match status" value="1"/>
</dbReference>
<reference evidence="5 6" key="1">
    <citation type="submission" date="2019-09" db="EMBL/GenBank/DDBJ databases">
        <authorList>
            <person name="Chandra G."/>
            <person name="Truman W A."/>
        </authorList>
    </citation>
    <scope>NUCLEOTIDE SEQUENCE [LARGE SCALE GENOMIC DNA]</scope>
    <source>
        <strain evidence="5">PS880</strain>
    </source>
</reference>
<organism evidence="5 6">
    <name type="scientific">Pseudomonas fluorescens</name>
    <dbReference type="NCBI Taxonomy" id="294"/>
    <lineage>
        <taxon>Bacteria</taxon>
        <taxon>Pseudomonadati</taxon>
        <taxon>Pseudomonadota</taxon>
        <taxon>Gammaproteobacteria</taxon>
        <taxon>Pseudomonadales</taxon>
        <taxon>Pseudomonadaceae</taxon>
        <taxon>Pseudomonas</taxon>
    </lineage>
</organism>
<accession>A0A5E7PYY1</accession>
<evidence type="ECO:0000256" key="1">
    <source>
        <dbReference type="ARBA" id="ARBA00023125"/>
    </source>
</evidence>
<name>A0A5E7PYY1_PSEFL</name>
<keyword evidence="1 2" id="KW-0238">DNA-binding</keyword>
<dbReference type="GO" id="GO:0003677">
    <property type="term" value="F:DNA binding"/>
    <property type="evidence" value="ECO:0007669"/>
    <property type="project" value="UniProtKB-UniRule"/>
</dbReference>
<keyword evidence="3" id="KW-0472">Membrane</keyword>
<evidence type="ECO:0000259" key="4">
    <source>
        <dbReference type="PROSITE" id="PS51755"/>
    </source>
</evidence>
<dbReference type="CDD" id="cd00383">
    <property type="entry name" value="trans_reg_C"/>
    <property type="match status" value="1"/>
</dbReference>